<dbReference type="SUPFAM" id="SSF110857">
    <property type="entry name" value="Gamma-glutamyl cyclotransferase-like"/>
    <property type="match status" value="1"/>
</dbReference>
<dbReference type="PANTHER" id="PTHR31544">
    <property type="entry name" value="AIG2-LIKE PROTEIN D"/>
    <property type="match status" value="1"/>
</dbReference>
<proteinExistence type="inferred from homology"/>
<accession>G4TJ31</accession>
<dbReference type="Proteomes" id="UP000007148">
    <property type="component" value="Unassembled WGS sequence"/>
</dbReference>
<sequence length="195" mass="21865">MDFNPWQNSVSANSGSSEPQQIVEIATRSAFFYGTLIHPRVLRRVLGHAGTNLKIAPALLEGWVRHRVRGADFPAIISAKDSHDFFKTEADPASECVRGSYVTGLTFDDMKRLDRFESGYYELEVVEVTPLADLVSLGDLDIKTLVDPGLLKMTGGEQRAKVRVVTYAWSEPLSELEKEPWSFEDFVTQKLDVWG</sequence>
<gene>
    <name evidence="5" type="ORF">PIIN_05253</name>
</gene>
<dbReference type="CDD" id="cd06661">
    <property type="entry name" value="GGCT_like"/>
    <property type="match status" value="1"/>
</dbReference>
<dbReference type="InParanoid" id="G4TJ31"/>
<evidence type="ECO:0000256" key="2">
    <source>
        <dbReference type="ARBA" id="ARBA00022679"/>
    </source>
</evidence>
<feature type="domain" description="Gamma-glutamylcyclotransferase AIG2-like" evidence="4">
    <location>
        <begin position="31"/>
        <end position="128"/>
    </location>
</feature>
<keyword evidence="2" id="KW-0808">Transferase</keyword>
<dbReference type="Gene3D" id="3.10.490.10">
    <property type="entry name" value="Gamma-glutamyl cyclotransferase-like"/>
    <property type="match status" value="1"/>
</dbReference>
<reference evidence="5 6" key="1">
    <citation type="journal article" date="2011" name="PLoS Pathog.">
        <title>Endophytic Life Strategies Decoded by Genome and Transcriptome Analyses of the Mutualistic Root Symbiont Piriformospora indica.</title>
        <authorList>
            <person name="Zuccaro A."/>
            <person name="Lahrmann U."/>
            <person name="Guldener U."/>
            <person name="Langen G."/>
            <person name="Pfiffi S."/>
            <person name="Biedenkopf D."/>
            <person name="Wong P."/>
            <person name="Samans B."/>
            <person name="Grimm C."/>
            <person name="Basiewicz M."/>
            <person name="Murat C."/>
            <person name="Martin F."/>
            <person name="Kogel K.H."/>
        </authorList>
    </citation>
    <scope>NUCLEOTIDE SEQUENCE [LARGE SCALE GENOMIC DNA]</scope>
    <source>
        <strain evidence="5 6">DSM 11827</strain>
    </source>
</reference>
<name>G4TJ31_SERID</name>
<dbReference type="InterPro" id="IPR013024">
    <property type="entry name" value="GGCT-like"/>
</dbReference>
<dbReference type="InterPro" id="IPR036568">
    <property type="entry name" value="GGCT-like_sf"/>
</dbReference>
<dbReference type="Pfam" id="PF06094">
    <property type="entry name" value="GGACT"/>
    <property type="match status" value="1"/>
</dbReference>
<evidence type="ECO:0000313" key="5">
    <source>
        <dbReference type="EMBL" id="CCA71314.1"/>
    </source>
</evidence>
<evidence type="ECO:0000259" key="4">
    <source>
        <dbReference type="Pfam" id="PF06094"/>
    </source>
</evidence>
<dbReference type="HOGENOM" id="CLU_093936_1_0_1"/>
<dbReference type="eggNOG" id="ENOG502S7T1">
    <property type="taxonomic scope" value="Eukaryota"/>
</dbReference>
<dbReference type="OrthoDB" id="1044435at2759"/>
<organism evidence="5 6">
    <name type="scientific">Serendipita indica (strain DSM 11827)</name>
    <name type="common">Root endophyte fungus</name>
    <name type="synonym">Piriformospora indica</name>
    <dbReference type="NCBI Taxonomy" id="1109443"/>
    <lineage>
        <taxon>Eukaryota</taxon>
        <taxon>Fungi</taxon>
        <taxon>Dikarya</taxon>
        <taxon>Basidiomycota</taxon>
        <taxon>Agaricomycotina</taxon>
        <taxon>Agaricomycetes</taxon>
        <taxon>Sebacinales</taxon>
        <taxon>Serendipitaceae</taxon>
        <taxon>Serendipita</taxon>
    </lineage>
</organism>
<dbReference type="InterPro" id="IPR009288">
    <property type="entry name" value="AIG2-like_dom"/>
</dbReference>
<evidence type="ECO:0000313" key="6">
    <source>
        <dbReference type="Proteomes" id="UP000007148"/>
    </source>
</evidence>
<dbReference type="GO" id="GO:0016740">
    <property type="term" value="F:transferase activity"/>
    <property type="evidence" value="ECO:0007669"/>
    <property type="project" value="UniProtKB-KW"/>
</dbReference>
<evidence type="ECO:0000256" key="3">
    <source>
        <dbReference type="ARBA" id="ARBA00030602"/>
    </source>
</evidence>
<dbReference type="InterPro" id="IPR045038">
    <property type="entry name" value="AIG2-like"/>
</dbReference>
<comment type="caution">
    <text evidence="5">The sequence shown here is derived from an EMBL/GenBank/DDBJ whole genome shotgun (WGS) entry which is preliminary data.</text>
</comment>
<dbReference type="AlphaFoldDB" id="G4TJ31"/>
<comment type="similarity">
    <text evidence="1">Belongs to the gamma-glutamylcyclotransferase family.</text>
</comment>
<evidence type="ECO:0000256" key="1">
    <source>
        <dbReference type="ARBA" id="ARBA00008861"/>
    </source>
</evidence>
<dbReference type="PANTHER" id="PTHR31544:SF2">
    <property type="entry name" value="AIG2-LIKE PROTEIN D"/>
    <property type="match status" value="1"/>
</dbReference>
<dbReference type="EMBL" id="CAFZ01000114">
    <property type="protein sequence ID" value="CCA71314.1"/>
    <property type="molecule type" value="Genomic_DNA"/>
</dbReference>
<protein>
    <recommendedName>
        <fullName evidence="3">Putative gamma-glutamylcyclotransferase</fullName>
    </recommendedName>
</protein>
<keyword evidence="6" id="KW-1185">Reference proteome</keyword>
<dbReference type="OMA" id="DPEPWQK"/>